<keyword evidence="4" id="KW-0325">Glycoprotein</keyword>
<reference evidence="10" key="3">
    <citation type="submission" date="2025-04" db="UniProtKB">
        <authorList>
            <consortium name="RefSeq"/>
        </authorList>
    </citation>
    <scope>IDENTIFICATION</scope>
    <source>
        <strain evidence="10">Tuebingen</strain>
    </source>
</reference>
<proteinExistence type="predicted"/>
<evidence type="ECO:0000256" key="1">
    <source>
        <dbReference type="ARBA" id="ARBA00004370"/>
    </source>
</evidence>
<dbReference type="Ensembl" id="ENSDART00000172903.2">
    <property type="protein sequence ID" value="ENSDARP00000142533.1"/>
    <property type="gene ID" value="ENSDARG00000105438.2"/>
</dbReference>
<evidence type="ECO:0000313" key="11">
    <source>
        <dbReference type="ZFIN" id="ZDB-GENE-160113-85"/>
    </source>
</evidence>
<dbReference type="EMBL" id="CU928076">
    <property type="status" value="NOT_ANNOTATED_CDS"/>
    <property type="molecule type" value="Genomic_DNA"/>
</dbReference>
<dbReference type="RefSeq" id="XP_005168862.1">
    <property type="nucleotide sequence ID" value="XM_005168805.5"/>
</dbReference>
<evidence type="ECO:0000256" key="6">
    <source>
        <dbReference type="SAM" id="Phobius"/>
    </source>
</evidence>
<dbReference type="OrthoDB" id="8955135at2759"/>
<keyword evidence="9" id="KW-1185">Reference proteome</keyword>
<dbReference type="AlphaFoldDB" id="A0A140LH03"/>
<feature type="transmembrane region" description="Helical" evidence="6">
    <location>
        <begin position="210"/>
        <end position="235"/>
    </location>
</feature>
<evidence type="ECO:0000256" key="2">
    <source>
        <dbReference type="ARBA" id="ARBA00022729"/>
    </source>
</evidence>
<dbReference type="STRING" id="7955.ENSDARP00000142533"/>
<reference evidence="8" key="2">
    <citation type="submission" date="2016-03" db="UniProtKB">
        <authorList>
            <consortium name="Ensembl"/>
        </authorList>
    </citation>
    <scope>IDENTIFICATION</scope>
    <source>
        <strain evidence="8">Tuebingen</strain>
    </source>
</reference>
<comment type="subcellular location">
    <subcellularLocation>
        <location evidence="1">Membrane</location>
    </subcellularLocation>
</comment>
<protein>
    <submittedName>
        <fullName evidence="10">SLAM family member 9</fullName>
    </submittedName>
    <submittedName>
        <fullName evidence="8">Si:ch1073-220m6.1</fullName>
    </submittedName>
</protein>
<keyword evidence="6" id="KW-1133">Transmembrane helix</keyword>
<dbReference type="GO" id="GO:0006955">
    <property type="term" value="P:immune response"/>
    <property type="evidence" value="ECO:0000318"/>
    <property type="project" value="GO_Central"/>
</dbReference>
<dbReference type="SUPFAM" id="SSF48726">
    <property type="entry name" value="Immunoglobulin"/>
    <property type="match status" value="1"/>
</dbReference>
<accession>A0A8M2BG44</accession>
<dbReference type="KEGG" id="dre:101885667"/>
<feature type="signal peptide" evidence="7">
    <location>
        <begin position="1"/>
        <end position="19"/>
    </location>
</feature>
<dbReference type="Bgee" id="ENSDARG00000105438">
    <property type="expression patterns" value="Expressed in granulocyte and 10 other cell types or tissues"/>
</dbReference>
<dbReference type="InterPro" id="IPR013783">
    <property type="entry name" value="Ig-like_fold"/>
</dbReference>
<evidence type="ECO:0000313" key="10">
    <source>
        <dbReference type="RefSeq" id="XP_005168862.1"/>
    </source>
</evidence>
<reference evidence="8 9" key="1">
    <citation type="journal article" date="2013" name="Nature">
        <title>The zebrafish reference genome sequence and its relationship to the human genome.</title>
        <authorList>
            <consortium name="Genome Reference Consortium Zebrafish"/>
            <person name="Howe K."/>
            <person name="Clark M.D."/>
            <person name="Torroja C.F."/>
            <person name="Torrance J."/>
            <person name="Berthelot C."/>
            <person name="Muffato M."/>
            <person name="Collins J.E."/>
            <person name="Humphray S."/>
            <person name="McLaren K."/>
            <person name="Matthews L."/>
            <person name="McLaren S."/>
            <person name="Sealy I."/>
            <person name="Caccamo M."/>
            <person name="Churcher C."/>
            <person name="Scott C."/>
            <person name="Barrett J.C."/>
            <person name="Koch R."/>
            <person name="Rauch G.J."/>
            <person name="White S."/>
            <person name="Chow W."/>
            <person name="Kilian B."/>
            <person name="Quintais L.T."/>
            <person name="Guerra-Assuncao J.A."/>
            <person name="Zhou Y."/>
            <person name="Gu Y."/>
            <person name="Yen J."/>
            <person name="Vogel J.H."/>
            <person name="Eyre T."/>
            <person name="Redmond S."/>
            <person name="Banerjee R."/>
            <person name="Chi J."/>
            <person name="Fu B."/>
            <person name="Langley E."/>
            <person name="Maguire S.F."/>
            <person name="Laird G.K."/>
            <person name="Lloyd D."/>
            <person name="Kenyon E."/>
            <person name="Donaldson S."/>
            <person name="Sehra H."/>
            <person name="Almeida-King J."/>
            <person name="Loveland J."/>
            <person name="Trevanion S."/>
            <person name="Jones M."/>
            <person name="Quail M."/>
            <person name="Willey D."/>
            <person name="Hunt A."/>
            <person name="Burton J."/>
            <person name="Sims S."/>
            <person name="McLay K."/>
            <person name="Plumb B."/>
            <person name="Davis J."/>
            <person name="Clee C."/>
            <person name="Oliver K."/>
            <person name="Clark R."/>
            <person name="Riddle C."/>
            <person name="Elliot D."/>
            <person name="Eliott D."/>
            <person name="Threadgold G."/>
            <person name="Harden G."/>
            <person name="Ware D."/>
            <person name="Begum S."/>
            <person name="Mortimore B."/>
            <person name="Mortimer B."/>
            <person name="Kerry G."/>
            <person name="Heath P."/>
            <person name="Phillimore B."/>
            <person name="Tracey A."/>
            <person name="Corby N."/>
            <person name="Dunn M."/>
            <person name="Johnson C."/>
            <person name="Wood J."/>
            <person name="Clark S."/>
            <person name="Pelan S."/>
            <person name="Griffiths G."/>
            <person name="Smith M."/>
            <person name="Glithero R."/>
            <person name="Howden P."/>
            <person name="Barker N."/>
            <person name="Lloyd C."/>
            <person name="Stevens C."/>
            <person name="Harley J."/>
            <person name="Holt K."/>
            <person name="Panagiotidis G."/>
            <person name="Lovell J."/>
            <person name="Beasley H."/>
            <person name="Henderson C."/>
            <person name="Gordon D."/>
            <person name="Auger K."/>
            <person name="Wright D."/>
            <person name="Collins J."/>
            <person name="Raisen C."/>
            <person name="Dyer L."/>
            <person name="Leung K."/>
            <person name="Robertson L."/>
            <person name="Ambridge K."/>
            <person name="Leongamornlert D."/>
            <person name="McGuire S."/>
            <person name="Gilderthorp R."/>
            <person name="Griffiths C."/>
            <person name="Manthravadi D."/>
            <person name="Nichol S."/>
            <person name="Barker G."/>
            <person name="Whitehead S."/>
            <person name="Kay M."/>
            <person name="Brown J."/>
            <person name="Murnane C."/>
            <person name="Gray E."/>
            <person name="Humphries M."/>
            <person name="Sycamore N."/>
            <person name="Barker D."/>
            <person name="Saunders D."/>
            <person name="Wallis J."/>
            <person name="Babbage A."/>
            <person name="Hammond S."/>
            <person name="Mashreghi-Mohammadi M."/>
            <person name="Barr L."/>
            <person name="Martin S."/>
            <person name="Wray P."/>
            <person name="Ellington A."/>
            <person name="Matthews N."/>
            <person name="Ellwood M."/>
            <person name="Woodmansey R."/>
            <person name="Clark G."/>
            <person name="Cooper J."/>
            <person name="Cooper J."/>
            <person name="Tromans A."/>
            <person name="Grafham D."/>
            <person name="Skuce C."/>
            <person name="Pandian R."/>
            <person name="Andrews R."/>
            <person name="Harrison E."/>
            <person name="Kimberley A."/>
            <person name="Garnett J."/>
            <person name="Fosker N."/>
            <person name="Hall R."/>
            <person name="Garner P."/>
            <person name="Kelly D."/>
            <person name="Bird C."/>
            <person name="Palmer S."/>
            <person name="Gehring I."/>
            <person name="Berger A."/>
            <person name="Dooley C.M."/>
            <person name="Ersan-Urun Z."/>
            <person name="Eser C."/>
            <person name="Geiger H."/>
            <person name="Geisler M."/>
            <person name="Karotki L."/>
            <person name="Kirn A."/>
            <person name="Konantz J."/>
            <person name="Konantz M."/>
            <person name="Oberlander M."/>
            <person name="Rudolph-Geiger S."/>
            <person name="Teucke M."/>
            <person name="Lanz C."/>
            <person name="Raddatz G."/>
            <person name="Osoegawa K."/>
            <person name="Zhu B."/>
            <person name="Rapp A."/>
            <person name="Widaa S."/>
            <person name="Langford C."/>
            <person name="Yang F."/>
            <person name="Schuster S.C."/>
            <person name="Carter N.P."/>
            <person name="Harrow J."/>
            <person name="Ning Z."/>
            <person name="Herrero J."/>
            <person name="Searle S.M."/>
            <person name="Enright A."/>
            <person name="Geisler R."/>
            <person name="Plasterk R.H."/>
            <person name="Lee C."/>
            <person name="Westerfield M."/>
            <person name="de Jong P.J."/>
            <person name="Zon L.I."/>
            <person name="Postlethwait J.H."/>
            <person name="Nusslein-Volhard C."/>
            <person name="Hubbard T.J."/>
            <person name="Roest Crollius H."/>
            <person name="Rogers J."/>
            <person name="Stemple D.L."/>
        </authorList>
    </citation>
    <scope>NUCLEOTIDE SEQUENCE [LARGE SCALE GENOMIC DNA]</scope>
    <source>
        <strain evidence="8">Tuebingen</strain>
    </source>
</reference>
<dbReference type="GeneTree" id="ENSGT00940000166094"/>
<evidence type="ECO:0000313" key="9">
    <source>
        <dbReference type="Proteomes" id="UP000000437"/>
    </source>
</evidence>
<dbReference type="ZFIN" id="ZDB-GENE-160113-85">
    <property type="gene designation" value="si:ch1073-220m6.1"/>
</dbReference>
<gene>
    <name evidence="8 10 11" type="primary">si:ch1073-220m6.1</name>
</gene>
<feature type="region of interest" description="Disordered" evidence="5">
    <location>
        <begin position="246"/>
        <end position="266"/>
    </location>
</feature>
<dbReference type="AGR" id="ZFIN:ZDB-GENE-160113-85"/>
<dbReference type="GeneID" id="101885667"/>
<name>A0A140LH03_DANRE</name>
<dbReference type="GO" id="GO:0005911">
    <property type="term" value="C:cell-cell junction"/>
    <property type="evidence" value="ECO:0000318"/>
    <property type="project" value="GO_Central"/>
</dbReference>
<dbReference type="InterPro" id="IPR015631">
    <property type="entry name" value="CD2/SLAM_rcpt"/>
</dbReference>
<dbReference type="InterPro" id="IPR036179">
    <property type="entry name" value="Ig-like_dom_sf"/>
</dbReference>
<evidence type="ECO:0000256" key="3">
    <source>
        <dbReference type="ARBA" id="ARBA00023136"/>
    </source>
</evidence>
<feature type="chain" id="PRO_5044548720" evidence="7">
    <location>
        <begin position="20"/>
        <end position="331"/>
    </location>
</feature>
<dbReference type="OMA" id="PNIACHE"/>
<evidence type="ECO:0000256" key="7">
    <source>
        <dbReference type="SAM" id="SignalP"/>
    </source>
</evidence>
<evidence type="ECO:0000256" key="4">
    <source>
        <dbReference type="ARBA" id="ARBA00023180"/>
    </source>
</evidence>
<sequence>MKLILWSFFCFSLNFAAECQEILYGLGGKAIQLKISLRNQSLQKTDITWRRFNRQQLLANLYGVPPDLHNRITLNSSDLSLTIKKLNENDSGLYEALQNWERDTVAAYTIIVENTISEPVIKVHDFNSSTGECLATVNCSVDGSWATYDCQKSHCVETQSSLSSISINVTAADRGIQCHANNHVSRNHSEAPNIACHEKQQSDLQSQPPLMFWVIIAICAVVLLGLIMTLIVVIVKRRKSFKIHPQSQMTHRTVQSSSTPPENNTEATIYDVPVRHPKARRADSEEEVMTENKEEPQPGLDRTLKVRATVHQTEDDDSGQINTVYCKLGEI</sequence>
<keyword evidence="6" id="KW-0812">Transmembrane</keyword>
<dbReference type="Gene3D" id="2.60.40.10">
    <property type="entry name" value="Immunoglobulins"/>
    <property type="match status" value="1"/>
</dbReference>
<dbReference type="PANTHER" id="PTHR12080">
    <property type="entry name" value="SIGNALING LYMPHOCYTIC ACTIVATION MOLECULE"/>
    <property type="match status" value="1"/>
</dbReference>
<evidence type="ECO:0000256" key="5">
    <source>
        <dbReference type="SAM" id="MobiDB-lite"/>
    </source>
</evidence>
<dbReference type="EMBL" id="CU929121">
    <property type="status" value="NOT_ANNOTATED_CDS"/>
    <property type="molecule type" value="Genomic_DNA"/>
</dbReference>
<keyword evidence="2 7" id="KW-0732">Signal</keyword>
<dbReference type="Proteomes" id="UP000000437">
    <property type="component" value="Chromosome 7"/>
</dbReference>
<keyword evidence="3 6" id="KW-0472">Membrane</keyword>
<accession>A0A140LH03</accession>
<evidence type="ECO:0000313" key="8">
    <source>
        <dbReference type="Ensembl" id="ENSDARP00000142533"/>
    </source>
</evidence>
<feature type="region of interest" description="Disordered" evidence="5">
    <location>
        <begin position="279"/>
        <end position="300"/>
    </location>
</feature>
<organism evidence="8">
    <name type="scientific">Danio rerio</name>
    <name type="common">Zebrafish</name>
    <name type="synonym">Brachydanio rerio</name>
    <dbReference type="NCBI Taxonomy" id="7955"/>
    <lineage>
        <taxon>Eukaryota</taxon>
        <taxon>Metazoa</taxon>
        <taxon>Chordata</taxon>
        <taxon>Craniata</taxon>
        <taxon>Vertebrata</taxon>
        <taxon>Euteleostomi</taxon>
        <taxon>Actinopterygii</taxon>
        <taxon>Neopterygii</taxon>
        <taxon>Teleostei</taxon>
        <taxon>Ostariophysi</taxon>
        <taxon>Cypriniformes</taxon>
        <taxon>Danionidae</taxon>
        <taxon>Danioninae</taxon>
        <taxon>Danio</taxon>
    </lineage>
</organism>
<dbReference type="PANTHER" id="PTHR12080:SF59">
    <property type="entry name" value="HEPATIC AND GLIAL CELL ADHESION MOLECULE"/>
    <property type="match status" value="1"/>
</dbReference>
<dbReference type="GO" id="GO:0016020">
    <property type="term" value="C:membrane"/>
    <property type="evidence" value="ECO:0007669"/>
    <property type="project" value="UniProtKB-SubCell"/>
</dbReference>